<dbReference type="RefSeq" id="WP_161405203.1">
    <property type="nucleotide sequence ID" value="NZ_WTUZ01000005.1"/>
</dbReference>
<keyword evidence="2" id="KW-1185">Reference proteome</keyword>
<dbReference type="EMBL" id="WTUZ01000005">
    <property type="protein sequence ID" value="MZQ80892.1"/>
    <property type="molecule type" value="Genomic_DNA"/>
</dbReference>
<dbReference type="AlphaFoldDB" id="A0A6L8UU80"/>
<accession>A0A6L8UU80</accession>
<evidence type="ECO:0000313" key="2">
    <source>
        <dbReference type="Proteomes" id="UP000481087"/>
    </source>
</evidence>
<reference evidence="1 2" key="1">
    <citation type="submission" date="2019-12" db="EMBL/GenBank/DDBJ databases">
        <title>Paenibacillus sp. nov. sp. isolated from soil.</title>
        <authorList>
            <person name="Kim J."/>
            <person name="Jeong S.E."/>
            <person name="Jung H.S."/>
            <person name="Jeon C.O."/>
        </authorList>
    </citation>
    <scope>NUCLEOTIDE SEQUENCE [LARGE SCALE GENOMIC DNA]</scope>
    <source>
        <strain evidence="1 2">5J-6</strain>
    </source>
</reference>
<comment type="caution">
    <text evidence="1">The sequence shown here is derived from an EMBL/GenBank/DDBJ whole genome shotgun (WGS) entry which is preliminary data.</text>
</comment>
<name>A0A6L8UU80_9BACL</name>
<sequence length="53" mass="6159">MDEYYLVKDGRIVRWDGIALGGTKIRADELIESFGRKAIDEIEQYGFYTIKKS</sequence>
<gene>
    <name evidence="1" type="ORF">GQF01_01900</name>
</gene>
<protein>
    <submittedName>
        <fullName evidence="1">Uncharacterized protein</fullName>
    </submittedName>
</protein>
<organism evidence="1 2">
    <name type="scientific">Paenibacillus silvestris</name>
    <dbReference type="NCBI Taxonomy" id="2606219"/>
    <lineage>
        <taxon>Bacteria</taxon>
        <taxon>Bacillati</taxon>
        <taxon>Bacillota</taxon>
        <taxon>Bacilli</taxon>
        <taxon>Bacillales</taxon>
        <taxon>Paenibacillaceae</taxon>
        <taxon>Paenibacillus</taxon>
    </lineage>
</organism>
<evidence type="ECO:0000313" key="1">
    <source>
        <dbReference type="EMBL" id="MZQ80892.1"/>
    </source>
</evidence>
<dbReference type="Proteomes" id="UP000481087">
    <property type="component" value="Unassembled WGS sequence"/>
</dbReference>
<proteinExistence type="predicted"/>